<organism evidence="2 3">
    <name type="scientific">Reticulomyxa filosa</name>
    <dbReference type="NCBI Taxonomy" id="46433"/>
    <lineage>
        <taxon>Eukaryota</taxon>
        <taxon>Sar</taxon>
        <taxon>Rhizaria</taxon>
        <taxon>Retaria</taxon>
        <taxon>Foraminifera</taxon>
        <taxon>Monothalamids</taxon>
        <taxon>Reticulomyxidae</taxon>
        <taxon>Reticulomyxa</taxon>
    </lineage>
</organism>
<feature type="non-terminal residue" evidence="2">
    <location>
        <position position="1"/>
    </location>
</feature>
<proteinExistence type="predicted"/>
<evidence type="ECO:0000313" key="3">
    <source>
        <dbReference type="Proteomes" id="UP000023152"/>
    </source>
</evidence>
<keyword evidence="3" id="KW-1185">Reference proteome</keyword>
<dbReference type="EMBL" id="ASPP01018558">
    <property type="protein sequence ID" value="ETO16117.1"/>
    <property type="molecule type" value="Genomic_DNA"/>
</dbReference>
<keyword evidence="1" id="KW-1133">Transmembrane helix</keyword>
<gene>
    <name evidence="2" type="ORF">RFI_21242</name>
</gene>
<evidence type="ECO:0000256" key="1">
    <source>
        <dbReference type="SAM" id="Phobius"/>
    </source>
</evidence>
<accession>X6MRN8</accession>
<keyword evidence="1" id="KW-0812">Transmembrane</keyword>
<feature type="transmembrane region" description="Helical" evidence="1">
    <location>
        <begin position="70"/>
        <end position="93"/>
    </location>
</feature>
<protein>
    <submittedName>
        <fullName evidence="2">Uncharacterized protein</fullName>
    </submittedName>
</protein>
<keyword evidence="1" id="KW-0472">Membrane</keyword>
<evidence type="ECO:0000313" key="2">
    <source>
        <dbReference type="EMBL" id="ETO16117.1"/>
    </source>
</evidence>
<feature type="transmembrane region" description="Helical" evidence="1">
    <location>
        <begin position="292"/>
        <end position="310"/>
    </location>
</feature>
<name>X6MRN8_RETFI</name>
<sequence>KKKKKKLKKKKKKGFDSRITSIKASISMLPRRQRILSRVECWERWCGFAKHLELGCEMAEMRTLDEYLELTKYLGCAIGNINIVVRAFFSIIIDQQIKVGNVLWTHKSLPRLIQESFHRQCDWARMFTNDTKKLKDWDFFFSRVQSGVRDLIYAFLLDSLSFLHTYIYVYLYLEMDAINAISYIELFDTKYRNILATNEQYQPHNNAYTVWMVRMAVDTIIQSILERLNPLELIAPHEFQFAYFYLEYLYRNQMNILQHSIKPFEEANVKDLHQLLPAKLQKGKPKKIKSRPFSIFGKIFVFLFLAVYTIQ</sequence>
<comment type="caution">
    <text evidence="2">The sequence shown here is derived from an EMBL/GenBank/DDBJ whole genome shotgun (WGS) entry which is preliminary data.</text>
</comment>
<reference evidence="2 3" key="1">
    <citation type="journal article" date="2013" name="Curr. Biol.">
        <title>The Genome of the Foraminiferan Reticulomyxa filosa.</title>
        <authorList>
            <person name="Glockner G."/>
            <person name="Hulsmann N."/>
            <person name="Schleicher M."/>
            <person name="Noegel A.A."/>
            <person name="Eichinger L."/>
            <person name="Gallinger C."/>
            <person name="Pawlowski J."/>
            <person name="Sierra R."/>
            <person name="Euteneuer U."/>
            <person name="Pillet L."/>
            <person name="Moustafa A."/>
            <person name="Platzer M."/>
            <person name="Groth M."/>
            <person name="Szafranski K."/>
            <person name="Schliwa M."/>
        </authorList>
    </citation>
    <scope>NUCLEOTIDE SEQUENCE [LARGE SCALE GENOMIC DNA]</scope>
</reference>
<dbReference type="AlphaFoldDB" id="X6MRN8"/>
<dbReference type="Proteomes" id="UP000023152">
    <property type="component" value="Unassembled WGS sequence"/>
</dbReference>
<feature type="transmembrane region" description="Helical" evidence="1">
    <location>
        <begin position="151"/>
        <end position="173"/>
    </location>
</feature>